<evidence type="ECO:0000313" key="2">
    <source>
        <dbReference type="EMBL" id="XCM37988.1"/>
    </source>
</evidence>
<dbReference type="Pfam" id="PF10130">
    <property type="entry name" value="PIN_2"/>
    <property type="match status" value="1"/>
</dbReference>
<dbReference type="EMBL" id="CP159837">
    <property type="protein sequence ID" value="XCM37988.1"/>
    <property type="molecule type" value="Genomic_DNA"/>
</dbReference>
<accession>A0AAU8JFI9</accession>
<feature type="domain" description="PIN" evidence="1">
    <location>
        <begin position="4"/>
        <end position="140"/>
    </location>
</feature>
<name>A0AAU8JFI9_9CYAN</name>
<protein>
    <submittedName>
        <fullName evidence="2">PIN domain-containing protein</fullName>
    </submittedName>
</protein>
<dbReference type="AlphaFoldDB" id="A0AAU8JFI9"/>
<dbReference type="RefSeq" id="WP_354635671.1">
    <property type="nucleotide sequence ID" value="NZ_CP159837.1"/>
</dbReference>
<evidence type="ECO:0000259" key="1">
    <source>
        <dbReference type="Pfam" id="PF10130"/>
    </source>
</evidence>
<dbReference type="InterPro" id="IPR029060">
    <property type="entry name" value="PIN-like_dom_sf"/>
</dbReference>
<sequence length="143" mass="16717">MKLVVDANIMVGEMLRIRGRHLVQNPEFQLYAAKTVLSETRHELRRRMIAMRNQGKLTEQTERELFELVNRLIENYIEIVEPSSYNSLEIEARKRIPRDTDDWPTVAVALVLPAAIWTQDYDFLGCGCPTWTTETLLLQLRDE</sequence>
<reference evidence="2" key="1">
    <citation type="submission" date="2024-07" db="EMBL/GenBank/DDBJ databases">
        <authorList>
            <person name="Kim Y.J."/>
            <person name="Jeong J.Y."/>
        </authorList>
    </citation>
    <scope>NUCLEOTIDE SEQUENCE</scope>
    <source>
        <strain evidence="2">GIHE-MW2</strain>
    </source>
</reference>
<gene>
    <name evidence="2" type="ORF">ABWT76_000805</name>
</gene>
<dbReference type="SUPFAM" id="SSF88723">
    <property type="entry name" value="PIN domain-like"/>
    <property type="match status" value="1"/>
</dbReference>
<proteinExistence type="predicted"/>
<organism evidence="2">
    <name type="scientific">Planktothricoides raciborskii GIHE-MW2</name>
    <dbReference type="NCBI Taxonomy" id="2792601"/>
    <lineage>
        <taxon>Bacteria</taxon>
        <taxon>Bacillati</taxon>
        <taxon>Cyanobacteriota</taxon>
        <taxon>Cyanophyceae</taxon>
        <taxon>Oscillatoriophycideae</taxon>
        <taxon>Oscillatoriales</taxon>
        <taxon>Oscillatoriaceae</taxon>
        <taxon>Planktothricoides</taxon>
    </lineage>
</organism>
<dbReference type="InterPro" id="IPR002716">
    <property type="entry name" value="PIN_dom"/>
</dbReference>